<feature type="region of interest" description="Disordered" evidence="9">
    <location>
        <begin position="208"/>
        <end position="230"/>
    </location>
</feature>
<reference evidence="11 12" key="1">
    <citation type="submission" date="2015-06" db="EMBL/GenBank/DDBJ databases">
        <title>Talaromyces atroroseus IBT 11181 draft genome.</title>
        <authorList>
            <person name="Rasmussen K.B."/>
            <person name="Rasmussen S."/>
            <person name="Petersen B."/>
            <person name="Sicheritz-Ponten T."/>
            <person name="Mortensen U.H."/>
            <person name="Thrane U."/>
        </authorList>
    </citation>
    <scope>NUCLEOTIDE SEQUENCE [LARGE SCALE GENOMIC DNA]</scope>
    <source>
        <strain evidence="11 12">IBT 11181</strain>
    </source>
</reference>
<dbReference type="GeneID" id="31000000"/>
<accession>A0A225AZZ2</accession>
<keyword evidence="4" id="KW-0677">Repeat</keyword>
<keyword evidence="12" id="KW-1185">Reference proteome</keyword>
<evidence type="ECO:0000313" key="12">
    <source>
        <dbReference type="Proteomes" id="UP000214365"/>
    </source>
</evidence>
<dbReference type="Pfam" id="PF26200">
    <property type="entry name" value="Rcat_RNF216"/>
    <property type="match status" value="1"/>
</dbReference>
<feature type="compositionally biased region" description="Basic and acidic residues" evidence="9">
    <location>
        <begin position="221"/>
        <end position="230"/>
    </location>
</feature>
<feature type="compositionally biased region" description="Polar residues" evidence="9">
    <location>
        <begin position="843"/>
        <end position="860"/>
    </location>
</feature>
<feature type="compositionally biased region" description="Polar residues" evidence="9">
    <location>
        <begin position="778"/>
        <end position="788"/>
    </location>
</feature>
<dbReference type="SMART" id="SM00647">
    <property type="entry name" value="IBR"/>
    <property type="match status" value="2"/>
</dbReference>
<dbReference type="CDD" id="cd16630">
    <property type="entry name" value="RING-HC_RBR_RNF216"/>
    <property type="match status" value="1"/>
</dbReference>
<evidence type="ECO:0000256" key="5">
    <source>
        <dbReference type="ARBA" id="ARBA00022771"/>
    </source>
</evidence>
<feature type="region of interest" description="Disordered" evidence="9">
    <location>
        <begin position="122"/>
        <end position="174"/>
    </location>
</feature>
<keyword evidence="2" id="KW-0808">Transferase</keyword>
<evidence type="ECO:0000256" key="4">
    <source>
        <dbReference type="ARBA" id="ARBA00022737"/>
    </source>
</evidence>
<dbReference type="RefSeq" id="XP_020124145.1">
    <property type="nucleotide sequence ID" value="XM_020260030.1"/>
</dbReference>
<comment type="pathway">
    <text evidence="1">Protein modification; protein ubiquitination.</text>
</comment>
<dbReference type="CDD" id="cd20339">
    <property type="entry name" value="BRcat_RBR_RNF216"/>
    <property type="match status" value="1"/>
</dbReference>
<dbReference type="PROSITE" id="PS51873">
    <property type="entry name" value="TRIAD"/>
    <property type="match status" value="1"/>
</dbReference>
<dbReference type="Gene3D" id="1.20.120.1750">
    <property type="match status" value="1"/>
</dbReference>
<dbReference type="Proteomes" id="UP000214365">
    <property type="component" value="Unassembled WGS sequence"/>
</dbReference>
<dbReference type="STRING" id="1441469.A0A225AZZ2"/>
<keyword evidence="7" id="KW-0862">Zinc</keyword>
<dbReference type="InterPro" id="IPR044066">
    <property type="entry name" value="TRIAD_supradom"/>
</dbReference>
<dbReference type="SUPFAM" id="SSF57850">
    <property type="entry name" value="RING/U-box"/>
    <property type="match status" value="1"/>
</dbReference>
<keyword evidence="5" id="KW-0863">Zinc-finger</keyword>
<protein>
    <recommendedName>
        <fullName evidence="10">RING-type domain-containing protein</fullName>
    </recommendedName>
</protein>
<dbReference type="InterPro" id="IPR047544">
    <property type="entry name" value="RING-HC_RBR_RNF216"/>
</dbReference>
<dbReference type="CDD" id="cd20353">
    <property type="entry name" value="Rcat_RBR_RNF216"/>
    <property type="match status" value="1"/>
</dbReference>
<evidence type="ECO:0000256" key="3">
    <source>
        <dbReference type="ARBA" id="ARBA00022723"/>
    </source>
</evidence>
<evidence type="ECO:0000259" key="10">
    <source>
        <dbReference type="PROSITE" id="PS51873"/>
    </source>
</evidence>
<evidence type="ECO:0000256" key="7">
    <source>
        <dbReference type="ARBA" id="ARBA00022833"/>
    </source>
</evidence>
<dbReference type="InterPro" id="IPR047546">
    <property type="entry name" value="Rcat_RBR_RNF216"/>
</dbReference>
<dbReference type="AlphaFoldDB" id="A0A225AZZ2"/>
<evidence type="ECO:0000256" key="9">
    <source>
        <dbReference type="SAM" id="MobiDB-lite"/>
    </source>
</evidence>
<evidence type="ECO:0000256" key="8">
    <source>
        <dbReference type="SAM" id="Coils"/>
    </source>
</evidence>
<dbReference type="OrthoDB" id="10009520at2759"/>
<dbReference type="GO" id="GO:0016740">
    <property type="term" value="F:transferase activity"/>
    <property type="evidence" value="ECO:0007669"/>
    <property type="project" value="UniProtKB-KW"/>
</dbReference>
<proteinExistence type="predicted"/>
<sequence length="860" mass="96831">MGSAGSMLSRPPDMRPVIRHRLSQDSLHQLEKNASANESLTSSRDSRIQHWVHGLAHGTTVVGNSLLDFGLYHDLSQNSFDITASYTAGFGQPPPNHRSTITRDFPGQVNNNTGHTFRPEFISHPPAPRQQVRSVCRSDLPGNNRLPSKAMSMAQKSSYDGTLNGDGSTSQPPTKKVFTGKHLRAASAFVDLSSMVPVVEPVAAKPSIQNASSTSAATVDAKSKSQKEKHQEEFGEKIQAVFPDICDEYVKKLYAKYKPFFGNVKDATRIIELALEDILEQPSYPKKIQKKRKQMADSVNDNDVKEVRSDPIYYFPIVVKLLEKQFTSLPKKTIKHMVVQYKTLFKAYIALCHLGQPSSDASDYWARLYQVKDQHPPRLADVLEHEMQAAKKVVAEKEDAERKETEGRQEKINEEEHRLAGALVECQCCFSEVPQNRIIPCEGEEVHWFCNSCLKTQAETQIGLMQYELKCFDMSGCPAAFNIKNVRIVLGDKLMKRLEDLQQMDEVAKASIDGLEECPFCEFKAICPPVEQDKEFNCQNPECERTSCRLCKEDSHIPLSCKEAKADRATHTRHTVEEAMTNALIRKCPKCKVSIIKEDGCNKLKCGRCGTLICDVCKQDISNKGYEHFSRNVCPLHEVDKGANRRMKEVTQAEMEAVNSIVNKSRDIDPALLRVSKQVLQTKQHAPAVTVSLLMPPTLRMPAIPKVSAVPRLPAVPAVPKLAATPKVPTVPNLPAMPQMSPLPKWPTIPKMPSLSIHTTFPNTNTPYPPQQPIYRTTTIPSTQNPKQHTNMHTHTHTHPHSHSHTHIYPQQQQQYHQHPLHTTPRHGHLQAHRQEQQQQQQNRPSYNVSNNPNQIHRQI</sequence>
<feature type="compositionally biased region" description="Polar residues" evidence="9">
    <location>
        <begin position="154"/>
        <end position="173"/>
    </location>
</feature>
<dbReference type="InterPro" id="IPR051628">
    <property type="entry name" value="LUBAC_E3_Ligases"/>
</dbReference>
<feature type="region of interest" description="Disordered" evidence="9">
    <location>
        <begin position="778"/>
        <end position="860"/>
    </location>
</feature>
<keyword evidence="3" id="KW-0479">Metal-binding</keyword>
<organism evidence="11 12">
    <name type="scientific">Talaromyces atroroseus</name>
    <dbReference type="NCBI Taxonomy" id="1441469"/>
    <lineage>
        <taxon>Eukaryota</taxon>
        <taxon>Fungi</taxon>
        <taxon>Dikarya</taxon>
        <taxon>Ascomycota</taxon>
        <taxon>Pezizomycotina</taxon>
        <taxon>Eurotiomycetes</taxon>
        <taxon>Eurotiomycetidae</taxon>
        <taxon>Eurotiales</taxon>
        <taxon>Trichocomaceae</taxon>
        <taxon>Talaromyces</taxon>
        <taxon>Talaromyces sect. Trachyspermi</taxon>
    </lineage>
</organism>
<evidence type="ECO:0000313" key="11">
    <source>
        <dbReference type="EMBL" id="OKL64024.1"/>
    </source>
</evidence>
<dbReference type="EMBL" id="LFMY01000001">
    <property type="protein sequence ID" value="OKL64024.1"/>
    <property type="molecule type" value="Genomic_DNA"/>
</dbReference>
<evidence type="ECO:0000256" key="6">
    <source>
        <dbReference type="ARBA" id="ARBA00022786"/>
    </source>
</evidence>
<dbReference type="PANTHER" id="PTHR22770:SF47">
    <property type="entry name" value="E3 UBIQUITIN-PROTEIN LIGASE RNF216"/>
    <property type="match status" value="1"/>
</dbReference>
<feature type="compositionally biased region" description="Polar residues" evidence="9">
    <location>
        <begin position="208"/>
        <end position="217"/>
    </location>
</feature>
<feature type="domain" description="RING-type" evidence="10">
    <location>
        <begin position="422"/>
        <end position="640"/>
    </location>
</feature>
<dbReference type="GO" id="GO:0008270">
    <property type="term" value="F:zinc ion binding"/>
    <property type="evidence" value="ECO:0007669"/>
    <property type="project" value="UniProtKB-KW"/>
</dbReference>
<evidence type="ECO:0000256" key="1">
    <source>
        <dbReference type="ARBA" id="ARBA00004906"/>
    </source>
</evidence>
<evidence type="ECO:0000256" key="2">
    <source>
        <dbReference type="ARBA" id="ARBA00022679"/>
    </source>
</evidence>
<gene>
    <name evidence="11" type="ORF">UA08_00245</name>
</gene>
<dbReference type="InterPro" id="IPR002867">
    <property type="entry name" value="IBR_dom"/>
</dbReference>
<name>A0A225AZZ2_TALAT</name>
<keyword evidence="8" id="KW-0175">Coiled coil</keyword>
<feature type="compositionally biased region" description="Low complexity" evidence="9">
    <location>
        <begin position="807"/>
        <end position="823"/>
    </location>
</feature>
<feature type="compositionally biased region" description="Basic residues" evidence="9">
    <location>
        <begin position="790"/>
        <end position="806"/>
    </location>
</feature>
<feature type="coiled-coil region" evidence="8">
    <location>
        <begin position="380"/>
        <end position="415"/>
    </location>
</feature>
<keyword evidence="6" id="KW-0833">Ubl conjugation pathway</keyword>
<comment type="caution">
    <text evidence="11">The sequence shown here is derived from an EMBL/GenBank/DDBJ whole genome shotgun (WGS) entry which is preliminary data.</text>
</comment>
<dbReference type="PANTHER" id="PTHR22770">
    <property type="entry name" value="UBIQUITIN CONJUGATING ENZYME 7 INTERACTING PROTEIN-RELATED"/>
    <property type="match status" value="1"/>
</dbReference>
<dbReference type="InterPro" id="IPR047545">
    <property type="entry name" value="BRcat_RBR_RNF216"/>
</dbReference>